<reference evidence="1" key="1">
    <citation type="submission" date="2023-02" db="EMBL/GenBank/DDBJ databases">
        <title>A novel hydrolase synthesized by Rhodococcus erythropolis HQ is responsible for the detoxification of Zearalenone.</title>
        <authorList>
            <person name="Hu J."/>
            <person name="Xu J."/>
        </authorList>
    </citation>
    <scope>NUCLEOTIDE SEQUENCE</scope>
    <source>
        <strain evidence="1">HQ</strain>
    </source>
</reference>
<accession>A0AAW6LPF9</accession>
<dbReference type="EMBL" id="JARDXE010000017">
    <property type="protein sequence ID" value="MDE8648056.1"/>
    <property type="molecule type" value="Genomic_DNA"/>
</dbReference>
<dbReference type="AlphaFoldDB" id="A0AAW6LPF9"/>
<evidence type="ECO:0000313" key="2">
    <source>
        <dbReference type="Proteomes" id="UP001217325"/>
    </source>
</evidence>
<dbReference type="RefSeq" id="WP_275232293.1">
    <property type="nucleotide sequence ID" value="NZ_JARDXE010000017.1"/>
</dbReference>
<comment type="caution">
    <text evidence="1">The sequence shown here is derived from an EMBL/GenBank/DDBJ whole genome shotgun (WGS) entry which is preliminary data.</text>
</comment>
<gene>
    <name evidence="1" type="ORF">PXH69_24055</name>
</gene>
<organism evidence="1 2">
    <name type="scientific">Rhodococcus qingshengii</name>
    <dbReference type="NCBI Taxonomy" id="334542"/>
    <lineage>
        <taxon>Bacteria</taxon>
        <taxon>Bacillati</taxon>
        <taxon>Actinomycetota</taxon>
        <taxon>Actinomycetes</taxon>
        <taxon>Mycobacteriales</taxon>
        <taxon>Nocardiaceae</taxon>
        <taxon>Rhodococcus</taxon>
        <taxon>Rhodococcus erythropolis group</taxon>
    </lineage>
</organism>
<proteinExistence type="predicted"/>
<protein>
    <submittedName>
        <fullName evidence="1">Uncharacterized protein</fullName>
    </submittedName>
</protein>
<sequence length="103" mass="12428">MNEEHKLLHEALKDDWRSILWDESDEFTVVKKIRGDKRRWSTNVQVITRGPSGQFYSWNYEDGHTERQEDSYYSEVPIPVEEHKETVQVEKITYKNMHWIACV</sequence>
<evidence type="ECO:0000313" key="1">
    <source>
        <dbReference type="EMBL" id="MDE8648056.1"/>
    </source>
</evidence>
<dbReference type="Proteomes" id="UP001217325">
    <property type="component" value="Unassembled WGS sequence"/>
</dbReference>
<name>A0AAW6LPF9_RHOSG</name>